<keyword evidence="1" id="KW-0812">Transmembrane</keyword>
<organism evidence="2 3">
    <name type="scientific">Hymenobacter aquaticus</name>
    <dbReference type="NCBI Taxonomy" id="1867101"/>
    <lineage>
        <taxon>Bacteria</taxon>
        <taxon>Pseudomonadati</taxon>
        <taxon>Bacteroidota</taxon>
        <taxon>Cytophagia</taxon>
        <taxon>Cytophagales</taxon>
        <taxon>Hymenobacteraceae</taxon>
        <taxon>Hymenobacter</taxon>
    </lineage>
</organism>
<feature type="transmembrane region" description="Helical" evidence="1">
    <location>
        <begin position="82"/>
        <end position="103"/>
    </location>
</feature>
<evidence type="ECO:0000256" key="1">
    <source>
        <dbReference type="SAM" id="Phobius"/>
    </source>
</evidence>
<comment type="caution">
    <text evidence="2">The sequence shown here is derived from an EMBL/GenBank/DDBJ whole genome shotgun (WGS) entry which is preliminary data.</text>
</comment>
<sequence length="189" mass="19921">MLTNLSNILVVLIALSVAAERLVEIIKGIIPGLDQENSDVTKERWRKILLQVLAAGAGIVTAILAFPALAETLKLEDDWNDNFGVLFLLGLLASGGSGFWTSIQGYVNKVKEIKKVEAAAARVTAAATVAAIAQGSPAADRPAARYMPQEQPAPAALPGLNSADQAVADQAQQNLTEAVRLANNVFHKA</sequence>
<dbReference type="EMBL" id="SRLC01000003">
    <property type="protein sequence ID" value="TGE20558.1"/>
    <property type="molecule type" value="Genomic_DNA"/>
</dbReference>
<name>A0A4Z0PSA5_9BACT</name>
<dbReference type="OrthoDB" id="9554291at2"/>
<keyword evidence="3" id="KW-1185">Reference proteome</keyword>
<feature type="transmembrane region" description="Helical" evidence="1">
    <location>
        <begin position="48"/>
        <end position="70"/>
    </location>
</feature>
<dbReference type="AlphaFoldDB" id="A0A4Z0PSA5"/>
<protein>
    <submittedName>
        <fullName evidence="2">Uncharacterized protein</fullName>
    </submittedName>
</protein>
<reference evidence="2 3" key="1">
    <citation type="submission" date="2019-04" db="EMBL/GenBank/DDBJ databases">
        <authorList>
            <person name="Feng G."/>
            <person name="Zhang J."/>
            <person name="Zhu H."/>
        </authorList>
    </citation>
    <scope>NUCLEOTIDE SEQUENCE [LARGE SCALE GENOMIC DNA]</scope>
    <source>
        <strain evidence="2 3">JCM 31653</strain>
    </source>
</reference>
<proteinExistence type="predicted"/>
<gene>
    <name evidence="2" type="ORF">E5K00_21425</name>
</gene>
<dbReference type="RefSeq" id="WP_135465359.1">
    <property type="nucleotide sequence ID" value="NZ_SRLC01000003.1"/>
</dbReference>
<keyword evidence="1" id="KW-1133">Transmembrane helix</keyword>
<accession>A0A4Z0PSA5</accession>
<keyword evidence="1" id="KW-0472">Membrane</keyword>
<evidence type="ECO:0000313" key="3">
    <source>
        <dbReference type="Proteomes" id="UP000297549"/>
    </source>
</evidence>
<evidence type="ECO:0000313" key="2">
    <source>
        <dbReference type="EMBL" id="TGE20558.1"/>
    </source>
</evidence>
<dbReference type="Proteomes" id="UP000297549">
    <property type="component" value="Unassembled WGS sequence"/>
</dbReference>